<dbReference type="Pfam" id="PF11698">
    <property type="entry name" value="V-ATPase_H_C"/>
    <property type="match status" value="2"/>
</dbReference>
<dbReference type="InterPro" id="IPR016024">
    <property type="entry name" value="ARM-type_fold"/>
</dbReference>
<feature type="compositionally biased region" description="Basic and acidic residues" evidence="5">
    <location>
        <begin position="533"/>
        <end position="542"/>
    </location>
</feature>
<accession>A0A5A8DE12</accession>
<dbReference type="Proteomes" id="UP000323011">
    <property type="component" value="Unassembled WGS sequence"/>
</dbReference>
<dbReference type="Proteomes" id="UP000325113">
    <property type="component" value="Unassembled WGS sequence"/>
</dbReference>
<evidence type="ECO:0000256" key="5">
    <source>
        <dbReference type="SAM" id="MobiDB-lite"/>
    </source>
</evidence>
<evidence type="ECO:0000313" key="10">
    <source>
        <dbReference type="Proteomes" id="UP000323011"/>
    </source>
</evidence>
<dbReference type="Pfam" id="PF03224">
    <property type="entry name" value="V-ATPase_H_N"/>
    <property type="match status" value="1"/>
</dbReference>
<dbReference type="GO" id="GO:0000221">
    <property type="term" value="C:vacuolar proton-transporting V-type ATPase, V1 domain"/>
    <property type="evidence" value="ECO:0007669"/>
    <property type="project" value="InterPro"/>
</dbReference>
<feature type="compositionally biased region" description="Low complexity" evidence="5">
    <location>
        <begin position="158"/>
        <end position="174"/>
    </location>
</feature>
<feature type="region of interest" description="Disordered" evidence="5">
    <location>
        <begin position="151"/>
        <end position="189"/>
    </location>
</feature>
<gene>
    <name evidence="9" type="ORF">FNF28_03437</name>
    <name evidence="7" type="ORF">FNF29_02005</name>
    <name evidence="8" type="ORF">FNF31_03081</name>
</gene>
<keyword evidence="10" id="KW-1185">Reference proteome</keyword>
<dbReference type="SUPFAM" id="SSF48371">
    <property type="entry name" value="ARM repeat"/>
    <property type="match status" value="2"/>
</dbReference>
<dbReference type="PANTHER" id="PTHR10698">
    <property type="entry name" value="V-TYPE PROTON ATPASE SUBUNIT H"/>
    <property type="match status" value="1"/>
</dbReference>
<feature type="domain" description="ATPase V1 complex subunit H C-terminal" evidence="6">
    <location>
        <begin position="473"/>
        <end position="522"/>
    </location>
</feature>
<evidence type="ECO:0000313" key="11">
    <source>
        <dbReference type="Proteomes" id="UP000324907"/>
    </source>
</evidence>
<evidence type="ECO:0000256" key="4">
    <source>
        <dbReference type="ARBA" id="ARBA00023065"/>
    </source>
</evidence>
<name>A0A5A8DE12_CAFRO</name>
<dbReference type="GO" id="GO:0046961">
    <property type="term" value="F:proton-transporting ATPase activity, rotational mechanism"/>
    <property type="evidence" value="ECO:0007669"/>
    <property type="project" value="InterPro"/>
</dbReference>
<organism evidence="8 12">
    <name type="scientific">Cafeteria roenbergensis</name>
    <name type="common">Marine flagellate</name>
    <dbReference type="NCBI Taxonomy" id="33653"/>
    <lineage>
        <taxon>Eukaryota</taxon>
        <taxon>Sar</taxon>
        <taxon>Stramenopiles</taxon>
        <taxon>Bigyra</taxon>
        <taxon>Opalozoa</taxon>
        <taxon>Bicosoecida</taxon>
        <taxon>Cafeteriaceae</taxon>
        <taxon>Cafeteria</taxon>
    </lineage>
</organism>
<comment type="similarity">
    <text evidence="1">Belongs to the V-ATPase H subunit family.</text>
</comment>
<keyword evidence="3" id="KW-0375">Hydrogen ion transport</keyword>
<protein>
    <recommendedName>
        <fullName evidence="6">ATPase V1 complex subunit H C-terminal domain-containing protein</fullName>
    </recommendedName>
</protein>
<dbReference type="AlphaFoldDB" id="A0A5A8DE12"/>
<evidence type="ECO:0000313" key="7">
    <source>
        <dbReference type="EMBL" id="KAA0155254.1"/>
    </source>
</evidence>
<dbReference type="InterPro" id="IPR011987">
    <property type="entry name" value="ATPase_V1-cplx_hsu_C"/>
</dbReference>
<feature type="region of interest" description="Disordered" evidence="5">
    <location>
        <begin position="211"/>
        <end position="230"/>
    </location>
</feature>
<evidence type="ECO:0000256" key="3">
    <source>
        <dbReference type="ARBA" id="ARBA00022781"/>
    </source>
</evidence>
<dbReference type="InterPro" id="IPR004908">
    <property type="entry name" value="ATPase_V1-cplx_hsu"/>
</dbReference>
<dbReference type="EMBL" id="VLTN01000008">
    <property type="protein sequence ID" value="KAA0155254.1"/>
    <property type="molecule type" value="Genomic_DNA"/>
</dbReference>
<evidence type="ECO:0000256" key="2">
    <source>
        <dbReference type="ARBA" id="ARBA00022448"/>
    </source>
</evidence>
<evidence type="ECO:0000313" key="8">
    <source>
        <dbReference type="EMBL" id="KAA0162817.1"/>
    </source>
</evidence>
<dbReference type="EMBL" id="VLTL01000046">
    <property type="protein sequence ID" value="KAA0165585.1"/>
    <property type="molecule type" value="Genomic_DNA"/>
</dbReference>
<reference evidence="10 11" key="1">
    <citation type="submission" date="2019-07" db="EMBL/GenBank/DDBJ databases">
        <title>Genomes of Cafeteria roenbergensis.</title>
        <authorList>
            <person name="Fischer M.G."/>
            <person name="Hackl T."/>
            <person name="Roman M."/>
        </authorList>
    </citation>
    <scope>NUCLEOTIDE SEQUENCE [LARGE SCALE GENOMIC DNA]</scope>
    <source>
        <strain evidence="7 10">BVI</strain>
        <strain evidence="8 12">Cflag</strain>
        <strain evidence="9 11">RCC970-E3</strain>
    </source>
</reference>
<feature type="region of interest" description="Disordered" evidence="5">
    <location>
        <begin position="531"/>
        <end position="571"/>
    </location>
</feature>
<evidence type="ECO:0000256" key="1">
    <source>
        <dbReference type="ARBA" id="ARBA00008613"/>
    </source>
</evidence>
<keyword evidence="2" id="KW-0813">Transport</keyword>
<dbReference type="Gene3D" id="1.25.40.150">
    <property type="entry name" value="V-type ATPase, subunit H, C-terminal domain"/>
    <property type="match status" value="1"/>
</dbReference>
<evidence type="ECO:0000313" key="12">
    <source>
        <dbReference type="Proteomes" id="UP000325113"/>
    </source>
</evidence>
<dbReference type="InterPro" id="IPR011989">
    <property type="entry name" value="ARM-like"/>
</dbReference>
<comment type="caution">
    <text evidence="8">The sequence shown here is derived from an EMBL/GenBank/DDBJ whole genome shotgun (WGS) entry which is preliminary data.</text>
</comment>
<feature type="compositionally biased region" description="Basic and acidic residues" evidence="5">
    <location>
        <begin position="175"/>
        <end position="189"/>
    </location>
</feature>
<dbReference type="Proteomes" id="UP000324907">
    <property type="component" value="Unassembled WGS sequence"/>
</dbReference>
<feature type="compositionally biased region" description="Gly residues" evidence="5">
    <location>
        <begin position="554"/>
        <end position="567"/>
    </location>
</feature>
<evidence type="ECO:0000313" key="9">
    <source>
        <dbReference type="EMBL" id="KAA0165585.1"/>
    </source>
</evidence>
<dbReference type="InterPro" id="IPR038497">
    <property type="entry name" value="ATPase_V1-cplx_hsu_C_sf"/>
</dbReference>
<dbReference type="PANTHER" id="PTHR10698:SF0">
    <property type="entry name" value="V-TYPE PROTON ATPASE SUBUNIT H"/>
    <property type="match status" value="1"/>
</dbReference>
<keyword evidence="4" id="KW-0406">Ion transport</keyword>
<dbReference type="Gene3D" id="1.25.10.10">
    <property type="entry name" value="Leucine-rich Repeat Variant"/>
    <property type="match status" value="1"/>
</dbReference>
<sequence length="689" mass="71262">MAGSRDALPSFPTDTEVLRAGLGVDWSSFVAAGAAQSGRHVLLSPDDGIALSDYSELQGEELFESLQPDGDDAARETYPPALARVLSRLTDPTARRFAVARLTQIAVACPEAAADVFGPAFFPSRSAVMTAWEGRPSHSAAALDAVHLPGQPGTNLLAGQSPARRPPAGAGAAAGEHRAGSRPAPREKSLRELDLERLGYDYAEAAADAAARAAEPEGAGPPSGPDGSASCAGEALSALLSALPSSLAEVTDGYMAVRASALLARVVANSALACRPSPAISAEQGEWSVPRALASAAVRLLGWSRTILGSADATRAIRGTAAYAVVDAAISAVAVAARSQWLRLLFHADEGVGVLLPFLSSEDGERAYKTVLALWTLSLERECRSEMDSEDAIHRLCSLVSPQTRKPKVVRVAVATLASIAADPEAASDAVPLMAETHLSASLSLVLSRETDEEVAADAKALLSSLAANHRVLSSLERYDRELATHRLTRSPVHSTGFWRENYAEFEAGGCRRLRALGSLMEAGLRAAEAEAEAERRASAHDGDEEGEGEGHHLGGGGGAQSRGGAAGARAGSADGASLLADADAKAGSAGAGLVARARAGSSTGRNFPPLAVNPSVTTLAVAVADVGEFAAAHPNGRYIAQRLGLTELVMTMLSHKASDVKRAALLATSKLMLAQWSFVEGMRAAARR</sequence>
<dbReference type="EMBL" id="VLTM01000025">
    <property type="protein sequence ID" value="KAA0162817.1"/>
    <property type="molecule type" value="Genomic_DNA"/>
</dbReference>
<evidence type="ECO:0000259" key="6">
    <source>
        <dbReference type="Pfam" id="PF11698"/>
    </source>
</evidence>
<feature type="domain" description="ATPase V1 complex subunit H C-terminal" evidence="6">
    <location>
        <begin position="618"/>
        <end position="677"/>
    </location>
</feature>
<proteinExistence type="inferred from homology"/>